<dbReference type="Proteomes" id="UP000176944">
    <property type="component" value="Chromosome"/>
</dbReference>
<protein>
    <recommendedName>
        <fullName evidence="3">SPOR domain-containing protein</fullName>
    </recommendedName>
</protein>
<evidence type="ECO:0000313" key="1">
    <source>
        <dbReference type="EMBL" id="AOY83716.1"/>
    </source>
</evidence>
<dbReference type="EMBL" id="CP017708">
    <property type="protein sequence ID" value="AOY83716.1"/>
    <property type="molecule type" value="Genomic_DNA"/>
</dbReference>
<evidence type="ECO:0000313" key="2">
    <source>
        <dbReference type="Proteomes" id="UP000176944"/>
    </source>
</evidence>
<accession>A0A1D9G7U0</accession>
<gene>
    <name evidence="1" type="ORF">BJP36_31170</name>
</gene>
<name>A0A1D9G7U0_MOOP1</name>
<reference evidence="2" key="1">
    <citation type="submission" date="2016-10" db="EMBL/GenBank/DDBJ databases">
        <title>Comparative genomics uncovers the prolific and rare metabolic potential of the cyanobacterial genus Moorea.</title>
        <authorList>
            <person name="Leao T."/>
            <person name="Castelao G."/>
            <person name="Korobeynikov A."/>
            <person name="Monroe E.A."/>
            <person name="Podell S."/>
            <person name="Glukhov E."/>
            <person name="Allen E."/>
            <person name="Gerwick W.H."/>
            <person name="Gerwick L."/>
        </authorList>
    </citation>
    <scope>NUCLEOTIDE SEQUENCE [LARGE SCALE GENOMIC DNA]</scope>
    <source>
        <strain evidence="2">JHB</strain>
    </source>
</reference>
<dbReference type="AlphaFoldDB" id="A0A1D9G7U0"/>
<sequence>MISTRQTYRDRLKPWCVIRHLPKMQRITVARFNRRSDAEAYQQALKRLLPNFNHVVIFETPLKE</sequence>
<evidence type="ECO:0008006" key="3">
    <source>
        <dbReference type="Google" id="ProtNLM"/>
    </source>
</evidence>
<organism evidence="1 2">
    <name type="scientific">Moorena producens (strain JHB)</name>
    <dbReference type="NCBI Taxonomy" id="1454205"/>
    <lineage>
        <taxon>Bacteria</taxon>
        <taxon>Bacillati</taxon>
        <taxon>Cyanobacteriota</taxon>
        <taxon>Cyanophyceae</taxon>
        <taxon>Coleofasciculales</taxon>
        <taxon>Coleofasciculaceae</taxon>
        <taxon>Moorena</taxon>
    </lineage>
</organism>
<proteinExistence type="predicted"/>